<accession>A0A1M6LX61</accession>
<evidence type="ECO:0000313" key="1">
    <source>
        <dbReference type="EMBL" id="SHJ75778.1"/>
    </source>
</evidence>
<dbReference type="SUPFAM" id="SSF52833">
    <property type="entry name" value="Thioredoxin-like"/>
    <property type="match status" value="1"/>
</dbReference>
<name>A0A1M6LX61_PARC5</name>
<gene>
    <name evidence="1" type="ORF">SAMN02745912_00958</name>
</gene>
<proteinExistence type="predicted"/>
<dbReference type="Gene3D" id="3.40.30.10">
    <property type="entry name" value="Glutaredoxin"/>
    <property type="match status" value="1"/>
</dbReference>
<sequence length="155" mass="17616">MSKKKFGILILVILAVVGVILAKELFAKSNIESTNEGSFSIEQEYEKIKKINKPSIIIFTYEGDCCESTKKFFDNYNSMANKLISKYKDSFESLYINTGILSKDDQEILMKIANENSVKKLPTIVIRNYEGKVIKVIEGPFIEKEVKDIMDGLVK</sequence>
<dbReference type="InterPro" id="IPR036249">
    <property type="entry name" value="Thioredoxin-like_sf"/>
</dbReference>
<dbReference type="STRING" id="1121301.SAMN02745912_00958"/>
<protein>
    <recommendedName>
        <fullName evidence="3">Thioredoxin</fullName>
    </recommendedName>
</protein>
<organism evidence="1 2">
    <name type="scientific">Paramaledivibacter caminithermalis (strain DSM 15212 / CIP 107654 / DViRD3)</name>
    <name type="common">Clostridium caminithermale</name>
    <dbReference type="NCBI Taxonomy" id="1121301"/>
    <lineage>
        <taxon>Bacteria</taxon>
        <taxon>Bacillati</taxon>
        <taxon>Bacillota</taxon>
        <taxon>Clostridia</taxon>
        <taxon>Peptostreptococcales</taxon>
        <taxon>Caminicellaceae</taxon>
        <taxon>Paramaledivibacter</taxon>
    </lineage>
</organism>
<evidence type="ECO:0008006" key="3">
    <source>
        <dbReference type="Google" id="ProtNLM"/>
    </source>
</evidence>
<evidence type="ECO:0000313" key="2">
    <source>
        <dbReference type="Proteomes" id="UP000184465"/>
    </source>
</evidence>
<dbReference type="AlphaFoldDB" id="A0A1M6LX61"/>
<dbReference type="Proteomes" id="UP000184465">
    <property type="component" value="Unassembled WGS sequence"/>
</dbReference>
<dbReference type="EMBL" id="FRAG01000008">
    <property type="protein sequence ID" value="SHJ75778.1"/>
    <property type="molecule type" value="Genomic_DNA"/>
</dbReference>
<dbReference type="OrthoDB" id="1787216at2"/>
<keyword evidence="2" id="KW-1185">Reference proteome</keyword>
<dbReference type="RefSeq" id="WP_073147520.1">
    <property type="nucleotide sequence ID" value="NZ_FRAG01000008.1"/>
</dbReference>
<reference evidence="1 2" key="1">
    <citation type="submission" date="2016-11" db="EMBL/GenBank/DDBJ databases">
        <authorList>
            <person name="Jaros S."/>
            <person name="Januszkiewicz K."/>
            <person name="Wedrychowicz H."/>
        </authorList>
    </citation>
    <scope>NUCLEOTIDE SEQUENCE [LARGE SCALE GENOMIC DNA]</scope>
    <source>
        <strain evidence="1 2">DSM 15212</strain>
    </source>
</reference>